<dbReference type="Gene3D" id="1.10.10.10">
    <property type="entry name" value="Winged helix-like DNA-binding domain superfamily/Winged helix DNA-binding domain"/>
    <property type="match status" value="1"/>
</dbReference>
<sequence>MRLLLREILKHQPISKAALAKKLHVGHSTVVQLLKPLIDRKIVVESMFGDSTGGRPPKLLSMNPDAAYGIVVDLSGHKIRVALMNCVLNVVAVSRLNAESDIYSTLESIVNLCNQLKEQTNGSRILGLCVAISGVMDPATGKISSSLIEGLENVRLVDYLREKLNLPIVVENDANLSALGEFMKMEKDMNNMFYIHMGEGLGGGLIIDRAIFRGDRGYAGEIGKILYDSQTFRTVGDVYSQLSRSSSHSEDEIVRLLSTIVLNVVSILDVVNFVVGGTAFDINERLLSKVEAEVKRHFYGFDVEVRKSKKDPDAMLTGAMEYLIENVLTNL</sequence>
<dbReference type="EMBL" id="DTKQ01000048">
    <property type="protein sequence ID" value="HGZ79635.1"/>
    <property type="molecule type" value="Genomic_DNA"/>
</dbReference>
<proteinExistence type="inferred from homology"/>
<organism evidence="2">
    <name type="scientific">Pseudothermotoga hypogea</name>
    <dbReference type="NCBI Taxonomy" id="57487"/>
    <lineage>
        <taxon>Bacteria</taxon>
        <taxon>Thermotogati</taxon>
        <taxon>Thermotogota</taxon>
        <taxon>Thermotogae</taxon>
        <taxon>Thermotogales</taxon>
        <taxon>Thermotogaceae</taxon>
        <taxon>Pseudothermotoga</taxon>
    </lineage>
</organism>
<dbReference type="InterPro" id="IPR000600">
    <property type="entry name" value="ROK"/>
</dbReference>
<dbReference type="SUPFAM" id="SSF46785">
    <property type="entry name" value="Winged helix' DNA-binding domain"/>
    <property type="match status" value="1"/>
</dbReference>
<dbReference type="Gene3D" id="3.30.420.40">
    <property type="match status" value="3"/>
</dbReference>
<evidence type="ECO:0000313" key="2">
    <source>
        <dbReference type="EMBL" id="HGZ79635.1"/>
    </source>
</evidence>
<protein>
    <submittedName>
        <fullName evidence="2">ROK family transcriptional regulator</fullName>
    </submittedName>
</protein>
<dbReference type="PROSITE" id="PS01125">
    <property type="entry name" value="ROK"/>
    <property type="match status" value="1"/>
</dbReference>
<dbReference type="PANTHER" id="PTHR18964:SF149">
    <property type="entry name" value="BIFUNCTIONAL UDP-N-ACETYLGLUCOSAMINE 2-EPIMERASE_N-ACETYLMANNOSAMINE KINASE"/>
    <property type="match status" value="1"/>
</dbReference>
<dbReference type="PANTHER" id="PTHR18964">
    <property type="entry name" value="ROK (REPRESSOR, ORF, KINASE) FAMILY"/>
    <property type="match status" value="1"/>
</dbReference>
<comment type="similarity">
    <text evidence="1">Belongs to the ROK (NagC/XylR) family.</text>
</comment>
<evidence type="ECO:0000256" key="1">
    <source>
        <dbReference type="ARBA" id="ARBA00006479"/>
    </source>
</evidence>
<dbReference type="SUPFAM" id="SSF53067">
    <property type="entry name" value="Actin-like ATPase domain"/>
    <property type="match status" value="1"/>
</dbReference>
<dbReference type="InterPro" id="IPR043129">
    <property type="entry name" value="ATPase_NBD"/>
</dbReference>
<dbReference type="InterPro" id="IPR036388">
    <property type="entry name" value="WH-like_DNA-bd_sf"/>
</dbReference>
<name>A0A832I8S0_9THEM</name>
<dbReference type="CDD" id="cd23763">
    <property type="entry name" value="ASKHA_ATPase_ROK"/>
    <property type="match status" value="1"/>
</dbReference>
<reference evidence="2" key="1">
    <citation type="journal article" date="2020" name="mSystems">
        <title>Genome- and Community-Level Interaction Insights into Carbon Utilization and Element Cycling Functions of Hydrothermarchaeota in Hydrothermal Sediment.</title>
        <authorList>
            <person name="Zhou Z."/>
            <person name="Liu Y."/>
            <person name="Xu W."/>
            <person name="Pan J."/>
            <person name="Luo Z.H."/>
            <person name="Li M."/>
        </authorList>
    </citation>
    <scope>NUCLEOTIDE SEQUENCE [LARGE SCALE GENOMIC DNA]</scope>
    <source>
        <strain evidence="2">SpSt-86</strain>
    </source>
</reference>
<dbReference type="Pfam" id="PF00480">
    <property type="entry name" value="ROK"/>
    <property type="match status" value="1"/>
</dbReference>
<accession>A0A832I8S0</accession>
<dbReference type="InterPro" id="IPR036390">
    <property type="entry name" value="WH_DNA-bd_sf"/>
</dbReference>
<dbReference type="InterPro" id="IPR049874">
    <property type="entry name" value="ROK_cs"/>
</dbReference>
<gene>
    <name evidence="2" type="ORF">ENW55_06595</name>
</gene>
<dbReference type="AlphaFoldDB" id="A0A832I8S0"/>
<comment type="caution">
    <text evidence="2">The sequence shown here is derived from an EMBL/GenBank/DDBJ whole genome shotgun (WGS) entry which is preliminary data.</text>
</comment>